<dbReference type="PANTHER" id="PTHR46513:SF13">
    <property type="entry name" value="EGF-LIKE DOMAIN-CONTAINING PROTEIN"/>
    <property type="match status" value="1"/>
</dbReference>
<organism evidence="3 4">
    <name type="scientific">Elysia chlorotica</name>
    <name type="common">Eastern emerald elysia</name>
    <name type="synonym">Sea slug</name>
    <dbReference type="NCBI Taxonomy" id="188477"/>
    <lineage>
        <taxon>Eukaryota</taxon>
        <taxon>Metazoa</taxon>
        <taxon>Spiralia</taxon>
        <taxon>Lophotrochozoa</taxon>
        <taxon>Mollusca</taxon>
        <taxon>Gastropoda</taxon>
        <taxon>Heterobranchia</taxon>
        <taxon>Euthyneura</taxon>
        <taxon>Panpulmonata</taxon>
        <taxon>Sacoglossa</taxon>
        <taxon>Placobranchoidea</taxon>
        <taxon>Plakobranchidae</taxon>
        <taxon>Elysia</taxon>
    </lineage>
</organism>
<reference evidence="3 4" key="1">
    <citation type="submission" date="2019-01" db="EMBL/GenBank/DDBJ databases">
        <title>A draft genome assembly of the solar-powered sea slug Elysia chlorotica.</title>
        <authorList>
            <person name="Cai H."/>
            <person name="Li Q."/>
            <person name="Fang X."/>
            <person name="Li J."/>
            <person name="Curtis N.E."/>
            <person name="Altenburger A."/>
            <person name="Shibata T."/>
            <person name="Feng M."/>
            <person name="Maeda T."/>
            <person name="Schwartz J.A."/>
            <person name="Shigenobu S."/>
            <person name="Lundholm N."/>
            <person name="Nishiyama T."/>
            <person name="Yang H."/>
            <person name="Hasebe M."/>
            <person name="Li S."/>
            <person name="Pierce S.K."/>
            <person name="Wang J."/>
        </authorList>
    </citation>
    <scope>NUCLEOTIDE SEQUENCE [LARGE SCALE GENOMIC DNA]</scope>
    <source>
        <strain evidence="3">EC2010</strain>
        <tissue evidence="3">Whole organism of an adult</tissue>
    </source>
</reference>
<dbReference type="Proteomes" id="UP000271974">
    <property type="component" value="Unassembled WGS sequence"/>
</dbReference>
<keyword evidence="1" id="KW-0732">Signal</keyword>
<keyword evidence="4" id="KW-1185">Reference proteome</keyword>
<dbReference type="InterPro" id="IPR000033">
    <property type="entry name" value="LDLR_classB_rpt"/>
</dbReference>
<dbReference type="SMART" id="SM00254">
    <property type="entry name" value="ShKT"/>
    <property type="match status" value="1"/>
</dbReference>
<dbReference type="InterPro" id="IPR003582">
    <property type="entry name" value="ShKT_dom"/>
</dbReference>
<dbReference type="InterPro" id="IPR050778">
    <property type="entry name" value="Cueball_EGF_LRP_Nidogen"/>
</dbReference>
<dbReference type="InterPro" id="IPR011042">
    <property type="entry name" value="6-blade_b-propeller_TolB-like"/>
</dbReference>
<feature type="domain" description="ShKT" evidence="2">
    <location>
        <begin position="49"/>
        <end position="89"/>
    </location>
</feature>
<dbReference type="OrthoDB" id="10066840at2759"/>
<gene>
    <name evidence="3" type="ORF">EGW08_006802</name>
</gene>
<evidence type="ECO:0000259" key="2">
    <source>
        <dbReference type="SMART" id="SM00254"/>
    </source>
</evidence>
<feature type="signal peptide" evidence="1">
    <location>
        <begin position="1"/>
        <end position="23"/>
    </location>
</feature>
<evidence type="ECO:0000313" key="4">
    <source>
        <dbReference type="Proteomes" id="UP000271974"/>
    </source>
</evidence>
<dbReference type="Gene3D" id="2.120.10.30">
    <property type="entry name" value="TolB, C-terminal domain"/>
    <property type="match status" value="1"/>
</dbReference>
<dbReference type="STRING" id="188477.A0A3S1BJU6"/>
<sequence length="222" mass="25003">MELRPYKVLLFVMALCMAAPCSGVDRNSPQDDALPEGPYLEDLRGDYTDCRDEAQICRYLVSSEPGFCGLQDHQAYVKSACRQTCGLCQDLRASISHDTNLIWAQTSRSPIPGNARLMSIPGSPDQWMVTNKPNVNHIAAPHFTWGFRALAFHWQDQLLFWSEATNKKIQSLVLNGSLDTTTLFTGTSSEVYGMTVDWNSRNLYFTDALYNWIMMTSLAMPD</sequence>
<protein>
    <recommendedName>
        <fullName evidence="2">ShKT domain-containing protein</fullName>
    </recommendedName>
</protein>
<evidence type="ECO:0000313" key="3">
    <source>
        <dbReference type="EMBL" id="RUS85411.1"/>
    </source>
</evidence>
<evidence type="ECO:0000256" key="1">
    <source>
        <dbReference type="SAM" id="SignalP"/>
    </source>
</evidence>
<accession>A0A3S1BJU6</accession>
<feature type="chain" id="PRO_5018522311" description="ShKT domain-containing protein" evidence="1">
    <location>
        <begin position="24"/>
        <end position="222"/>
    </location>
</feature>
<comment type="caution">
    <text evidence="3">The sequence shown here is derived from an EMBL/GenBank/DDBJ whole genome shotgun (WGS) entry which is preliminary data.</text>
</comment>
<dbReference type="PANTHER" id="PTHR46513">
    <property type="entry name" value="VITELLOGENIN RECEPTOR-LIKE PROTEIN-RELATED-RELATED"/>
    <property type="match status" value="1"/>
</dbReference>
<proteinExistence type="predicted"/>
<dbReference type="AlphaFoldDB" id="A0A3S1BJU6"/>
<dbReference type="SMART" id="SM00135">
    <property type="entry name" value="LY"/>
    <property type="match status" value="2"/>
</dbReference>
<name>A0A3S1BJU6_ELYCH</name>
<dbReference type="EMBL" id="RQTK01000170">
    <property type="protein sequence ID" value="RUS85411.1"/>
    <property type="molecule type" value="Genomic_DNA"/>
</dbReference>
<dbReference type="SUPFAM" id="SSF63825">
    <property type="entry name" value="YWTD domain"/>
    <property type="match status" value="1"/>
</dbReference>